<dbReference type="RefSeq" id="WP_267279543.1">
    <property type="nucleotide sequence ID" value="NZ_JAOVZV010000001.1"/>
</dbReference>
<gene>
    <name evidence="7" type="ORF">OEA66_00720</name>
</gene>
<name>A0ABT3XYF3_9FLAO</name>
<dbReference type="SUPFAM" id="SSF55486">
    <property type="entry name" value="Metalloproteases ('zincins'), catalytic domain"/>
    <property type="match status" value="1"/>
</dbReference>
<accession>A0ABT3XYF3</accession>
<dbReference type="InterPro" id="IPR006026">
    <property type="entry name" value="Peptidase_Metallo"/>
</dbReference>
<evidence type="ECO:0000313" key="8">
    <source>
        <dbReference type="Proteomes" id="UP001070176"/>
    </source>
</evidence>
<dbReference type="Pfam" id="PF00413">
    <property type="entry name" value="Peptidase_M10"/>
    <property type="match status" value="1"/>
</dbReference>
<keyword evidence="3" id="KW-0378">Hydrolase</keyword>
<dbReference type="InterPro" id="IPR024079">
    <property type="entry name" value="MetalloPept_cat_dom_sf"/>
</dbReference>
<comment type="caution">
    <text evidence="7">The sequence shown here is derived from an EMBL/GenBank/DDBJ whole genome shotgun (WGS) entry which is preliminary data.</text>
</comment>
<evidence type="ECO:0000313" key="7">
    <source>
        <dbReference type="EMBL" id="MCX8530867.1"/>
    </source>
</evidence>
<feature type="region of interest" description="Disordered" evidence="5">
    <location>
        <begin position="263"/>
        <end position="284"/>
    </location>
</feature>
<keyword evidence="8" id="KW-1185">Reference proteome</keyword>
<proteinExistence type="predicted"/>
<dbReference type="Proteomes" id="UP001070176">
    <property type="component" value="Unassembled WGS sequence"/>
</dbReference>
<keyword evidence="4" id="KW-0862">Zinc</keyword>
<organism evidence="7 8">
    <name type="scientific">Chryseobacterium luquanense</name>
    <dbReference type="NCBI Taxonomy" id="2983766"/>
    <lineage>
        <taxon>Bacteria</taxon>
        <taxon>Pseudomonadati</taxon>
        <taxon>Bacteroidota</taxon>
        <taxon>Flavobacteriia</taxon>
        <taxon>Flavobacteriales</taxon>
        <taxon>Weeksellaceae</taxon>
        <taxon>Chryseobacterium group</taxon>
        <taxon>Chryseobacterium</taxon>
    </lineage>
</organism>
<evidence type="ECO:0000256" key="3">
    <source>
        <dbReference type="ARBA" id="ARBA00022801"/>
    </source>
</evidence>
<keyword evidence="2" id="KW-0479">Metal-binding</keyword>
<evidence type="ECO:0000256" key="4">
    <source>
        <dbReference type="ARBA" id="ARBA00022833"/>
    </source>
</evidence>
<sequence>MKTKLTFLILIIIGFYNQFHSQLKSNDTLKVCTEIKEYNFSGQKIAVLKREKWSAGQVLKVKFLGGDNFLQSKVKQYAVEWSKHCSIKLEFITSGTAQIRVNFLAGKGSWSIIGKASQTYSINPETNESYFSNDGTTMNFGWFNSDTPDIEFSRTVIHEFGHALGLIHEHQSPSAAIPWDIPKVYQYYQETQGWSKDEVDNNIFFRYSRGSTQHSSYDRYSIMHYAIPAYLLLDESFSVGWNTSLSDLDKSYISTIYPIATKKPKRPKNNNDDSHVGDVRGGIH</sequence>
<feature type="compositionally biased region" description="Basic and acidic residues" evidence="5">
    <location>
        <begin position="269"/>
        <end position="278"/>
    </location>
</feature>
<evidence type="ECO:0000256" key="1">
    <source>
        <dbReference type="ARBA" id="ARBA00022670"/>
    </source>
</evidence>
<dbReference type="EMBL" id="JAOVZV010000001">
    <property type="protein sequence ID" value="MCX8530867.1"/>
    <property type="molecule type" value="Genomic_DNA"/>
</dbReference>
<keyword evidence="1" id="KW-0645">Protease</keyword>
<dbReference type="Gene3D" id="3.40.390.10">
    <property type="entry name" value="Collagenase (Catalytic Domain)"/>
    <property type="match status" value="1"/>
</dbReference>
<reference evidence="7" key="1">
    <citation type="submission" date="2022-10" db="EMBL/GenBank/DDBJ databases">
        <title>Chryseobacterium sp. nov., a novel bacterial species.</title>
        <authorList>
            <person name="Cao Y."/>
        </authorList>
    </citation>
    <scope>NUCLEOTIDE SEQUENCE</scope>
    <source>
        <strain evidence="7">KC 927</strain>
    </source>
</reference>
<evidence type="ECO:0000259" key="6">
    <source>
        <dbReference type="SMART" id="SM00235"/>
    </source>
</evidence>
<evidence type="ECO:0000256" key="2">
    <source>
        <dbReference type="ARBA" id="ARBA00022723"/>
    </source>
</evidence>
<evidence type="ECO:0000256" key="5">
    <source>
        <dbReference type="SAM" id="MobiDB-lite"/>
    </source>
</evidence>
<feature type="domain" description="Peptidase metallopeptidase" evidence="6">
    <location>
        <begin position="49"/>
        <end position="211"/>
    </location>
</feature>
<dbReference type="SMART" id="SM00235">
    <property type="entry name" value="ZnMc"/>
    <property type="match status" value="1"/>
</dbReference>
<protein>
    <submittedName>
        <fullName evidence="7">Peptidase M12</fullName>
    </submittedName>
</protein>
<dbReference type="InterPro" id="IPR001818">
    <property type="entry name" value="Pept_M10_metallopeptidase"/>
</dbReference>